<dbReference type="InterPro" id="IPR000537">
    <property type="entry name" value="UbiA_prenyltransferase"/>
</dbReference>
<dbReference type="PANTHER" id="PTHR43448">
    <property type="entry name" value="PROTOHEME IX FARNESYLTRANSFERASE, MITOCHONDRIAL"/>
    <property type="match status" value="1"/>
</dbReference>
<keyword evidence="3 9" id="KW-0808">Transferase</keyword>
<dbReference type="InterPro" id="IPR030470">
    <property type="entry name" value="UbiA_prenylTrfase_CS"/>
</dbReference>
<dbReference type="HAMAP" id="MF_00154">
    <property type="entry name" value="CyoE_CtaB"/>
    <property type="match status" value="1"/>
</dbReference>
<feature type="transmembrane region" description="Helical" evidence="9">
    <location>
        <begin position="224"/>
        <end position="246"/>
    </location>
</feature>
<dbReference type="AlphaFoldDB" id="A0A562SQN1"/>
<reference evidence="10 11" key="1">
    <citation type="journal article" date="2015" name="Stand. Genomic Sci.">
        <title>Genomic Encyclopedia of Bacterial and Archaeal Type Strains, Phase III: the genomes of soil and plant-associated and newly described type strains.</title>
        <authorList>
            <person name="Whitman W.B."/>
            <person name="Woyke T."/>
            <person name="Klenk H.P."/>
            <person name="Zhou Y."/>
            <person name="Lilburn T.G."/>
            <person name="Beck B.J."/>
            <person name="De Vos P."/>
            <person name="Vandamme P."/>
            <person name="Eisen J.A."/>
            <person name="Garrity G."/>
            <person name="Hugenholtz P."/>
            <person name="Kyrpides N.C."/>
        </authorList>
    </citation>
    <scope>NUCLEOTIDE SEQUENCE [LARGE SCALE GENOMIC DNA]</scope>
    <source>
        <strain evidence="10 11">CGMCC 1.7271</strain>
    </source>
</reference>
<keyword evidence="7 9" id="KW-0472">Membrane</keyword>
<feature type="transmembrane region" description="Helical" evidence="9">
    <location>
        <begin position="182"/>
        <end position="203"/>
    </location>
</feature>
<dbReference type="RefSeq" id="WP_242009487.1">
    <property type="nucleotide sequence ID" value="NZ_VLLE01000003.1"/>
</dbReference>
<protein>
    <recommendedName>
        <fullName evidence="9">Protoheme IX farnesyltransferase</fullName>
        <ecNumber evidence="9">2.5.1.141</ecNumber>
    </recommendedName>
    <alternativeName>
        <fullName evidence="9">Heme B farnesyltransferase</fullName>
    </alternativeName>
    <alternativeName>
        <fullName evidence="9">Heme O synthase</fullName>
    </alternativeName>
</protein>
<comment type="catalytic activity">
    <reaction evidence="8 9">
        <text>heme b + (2E,6E)-farnesyl diphosphate + H2O = Fe(II)-heme o + diphosphate</text>
        <dbReference type="Rhea" id="RHEA:28070"/>
        <dbReference type="ChEBI" id="CHEBI:15377"/>
        <dbReference type="ChEBI" id="CHEBI:33019"/>
        <dbReference type="ChEBI" id="CHEBI:60344"/>
        <dbReference type="ChEBI" id="CHEBI:60530"/>
        <dbReference type="ChEBI" id="CHEBI:175763"/>
        <dbReference type="EC" id="2.5.1.141"/>
    </reaction>
</comment>
<dbReference type="GO" id="GO:0048034">
    <property type="term" value="P:heme O biosynthetic process"/>
    <property type="evidence" value="ECO:0007669"/>
    <property type="project" value="UniProtKB-UniRule"/>
</dbReference>
<evidence type="ECO:0000256" key="9">
    <source>
        <dbReference type="HAMAP-Rule" id="MF_00154"/>
    </source>
</evidence>
<dbReference type="Proteomes" id="UP000316167">
    <property type="component" value="Unassembled WGS sequence"/>
</dbReference>
<comment type="function">
    <text evidence="9">Converts heme B (protoheme IX) to heme O by substitution of the vinyl group on carbon 2 of heme B porphyrin ring with a hydroxyethyl farnesyl side group.</text>
</comment>
<dbReference type="Gene3D" id="1.10.357.140">
    <property type="entry name" value="UbiA prenyltransferase"/>
    <property type="match status" value="1"/>
</dbReference>
<evidence type="ECO:0000313" key="10">
    <source>
        <dbReference type="EMBL" id="TWI83106.1"/>
    </source>
</evidence>
<feature type="transmembrane region" description="Helical" evidence="9">
    <location>
        <begin position="56"/>
        <end position="77"/>
    </location>
</feature>
<comment type="miscellaneous">
    <text evidence="9">Carbon 2 of the heme B porphyrin ring is defined according to the Fischer nomenclature.</text>
</comment>
<evidence type="ECO:0000256" key="4">
    <source>
        <dbReference type="ARBA" id="ARBA00022692"/>
    </source>
</evidence>
<feature type="transmembrane region" description="Helical" evidence="9">
    <location>
        <begin position="285"/>
        <end position="304"/>
    </location>
</feature>
<evidence type="ECO:0000313" key="11">
    <source>
        <dbReference type="Proteomes" id="UP000316167"/>
    </source>
</evidence>
<dbReference type="PANTHER" id="PTHR43448:SF2">
    <property type="entry name" value="PROTOHEME IX FARNESYLTRANSFERASE, MITOCHONDRIAL"/>
    <property type="match status" value="1"/>
</dbReference>
<evidence type="ECO:0000256" key="3">
    <source>
        <dbReference type="ARBA" id="ARBA00022679"/>
    </source>
</evidence>
<feature type="transmembrane region" description="Helical" evidence="9">
    <location>
        <begin position="25"/>
        <end position="44"/>
    </location>
</feature>
<keyword evidence="6 9" id="KW-0350">Heme biosynthesis</keyword>
<proteinExistence type="inferred from homology"/>
<evidence type="ECO:0000256" key="8">
    <source>
        <dbReference type="ARBA" id="ARBA00047690"/>
    </source>
</evidence>
<dbReference type="GO" id="GO:0008495">
    <property type="term" value="F:protoheme IX farnesyltransferase activity"/>
    <property type="evidence" value="ECO:0007669"/>
    <property type="project" value="UniProtKB-UniRule"/>
</dbReference>
<dbReference type="NCBIfam" id="TIGR01473">
    <property type="entry name" value="cyoE_ctaB"/>
    <property type="match status" value="1"/>
</dbReference>
<evidence type="ECO:0000256" key="6">
    <source>
        <dbReference type="ARBA" id="ARBA00023133"/>
    </source>
</evidence>
<feature type="transmembrane region" description="Helical" evidence="9">
    <location>
        <begin position="252"/>
        <end position="273"/>
    </location>
</feature>
<evidence type="ECO:0000256" key="2">
    <source>
        <dbReference type="ARBA" id="ARBA00022475"/>
    </source>
</evidence>
<dbReference type="Pfam" id="PF01040">
    <property type="entry name" value="UbiA"/>
    <property type="match status" value="1"/>
</dbReference>
<keyword evidence="4 9" id="KW-0812">Transmembrane</keyword>
<keyword evidence="2 9" id="KW-1003">Cell membrane</keyword>
<evidence type="ECO:0000256" key="1">
    <source>
        <dbReference type="ARBA" id="ARBA00004141"/>
    </source>
</evidence>
<feature type="transmembrane region" description="Helical" evidence="9">
    <location>
        <begin position="151"/>
        <end position="170"/>
    </location>
</feature>
<feature type="transmembrane region" description="Helical" evidence="9">
    <location>
        <begin position="98"/>
        <end position="118"/>
    </location>
</feature>
<dbReference type="GO" id="GO:0005886">
    <property type="term" value="C:plasma membrane"/>
    <property type="evidence" value="ECO:0007669"/>
    <property type="project" value="UniProtKB-SubCell"/>
</dbReference>
<organism evidence="10 11">
    <name type="scientific">Lacibacter cauensis</name>
    <dbReference type="NCBI Taxonomy" id="510947"/>
    <lineage>
        <taxon>Bacteria</taxon>
        <taxon>Pseudomonadati</taxon>
        <taxon>Bacteroidota</taxon>
        <taxon>Chitinophagia</taxon>
        <taxon>Chitinophagales</taxon>
        <taxon>Chitinophagaceae</taxon>
        <taxon>Lacibacter</taxon>
    </lineage>
</organism>
<dbReference type="InterPro" id="IPR044878">
    <property type="entry name" value="UbiA_sf"/>
</dbReference>
<dbReference type="EMBL" id="VLLE01000003">
    <property type="protein sequence ID" value="TWI83106.1"/>
    <property type="molecule type" value="Genomic_DNA"/>
</dbReference>
<dbReference type="InterPro" id="IPR006369">
    <property type="entry name" value="Protohaem_IX_farnesylTrfase"/>
</dbReference>
<dbReference type="UniPathway" id="UPA00834">
    <property type="reaction ID" value="UER00712"/>
</dbReference>
<evidence type="ECO:0000256" key="7">
    <source>
        <dbReference type="ARBA" id="ARBA00023136"/>
    </source>
</evidence>
<keyword evidence="5 9" id="KW-1133">Transmembrane helix</keyword>
<gene>
    <name evidence="9" type="primary">ctaB</name>
    <name evidence="10" type="ORF">IQ13_1212</name>
</gene>
<accession>A0A562SQN1</accession>
<name>A0A562SQN1_9BACT</name>
<dbReference type="EC" id="2.5.1.141" evidence="9"/>
<comment type="similarity">
    <text evidence="9">Belongs to the UbiA prenyltransferase family. Protoheme IX farnesyltransferase subfamily.</text>
</comment>
<dbReference type="CDD" id="cd13957">
    <property type="entry name" value="PT_UbiA_Cox10"/>
    <property type="match status" value="1"/>
</dbReference>
<comment type="pathway">
    <text evidence="9">Porphyrin-containing compound metabolism; heme O biosynthesis; heme O from protoheme: step 1/1.</text>
</comment>
<evidence type="ECO:0000256" key="5">
    <source>
        <dbReference type="ARBA" id="ARBA00022989"/>
    </source>
</evidence>
<comment type="subcellular location">
    <subcellularLocation>
        <location evidence="9">Cell membrane</location>
        <topology evidence="9">Multi-pass membrane protein</topology>
    </subcellularLocation>
    <subcellularLocation>
        <location evidence="1">Membrane</location>
        <topology evidence="1">Multi-pass membrane protein</topology>
    </subcellularLocation>
</comment>
<sequence>MSKTQADSKQPKTGIRGKIEDYRQLIKFTLSFTVVFSSVIAYMLAPNVVEYDFGSILLLLLGGMLVTGSANAINQIAEKDTDAVMKRTGTRPVASGRMSVQEATTFAFIAAITGSLILGLYFSWYAAGLSLISLFIYGFIYTPLKKVNSIAVLVGALPGALPCLIGWAAAYDGESFSWTGGWILFAIQFLWQFPHFWAIAWVAHTDYSKAGFKLLPSDKGPTKFTAIQTVIYSLLMIPVGMLPYFFNMSGVVSMWVLIAANLFMVVQCVRLYMNMDVKSARRVMFSSYIYLPIVLLALLADKIAQQ</sequence>
<keyword evidence="11" id="KW-1185">Reference proteome</keyword>
<dbReference type="PROSITE" id="PS00943">
    <property type="entry name" value="UBIA"/>
    <property type="match status" value="1"/>
</dbReference>
<comment type="caution">
    <text evidence="10">The sequence shown here is derived from an EMBL/GenBank/DDBJ whole genome shotgun (WGS) entry which is preliminary data.</text>
</comment>